<dbReference type="RefSeq" id="WP_003335991.1">
    <property type="nucleotide sequence ID" value="NZ_CP007806.1"/>
</dbReference>
<evidence type="ECO:0000313" key="6">
    <source>
        <dbReference type="EMBL" id="AIG27155.1"/>
    </source>
</evidence>
<keyword evidence="3 5" id="KW-1133">Transmembrane helix</keyword>
<organism evidence="6 7">
    <name type="scientific">Brevibacillus laterosporus LMG 15441</name>
    <dbReference type="NCBI Taxonomy" id="1042163"/>
    <lineage>
        <taxon>Bacteria</taxon>
        <taxon>Bacillati</taxon>
        <taxon>Bacillota</taxon>
        <taxon>Bacilli</taxon>
        <taxon>Bacillales</taxon>
        <taxon>Paenibacillaceae</taxon>
        <taxon>Brevibacillus</taxon>
    </lineage>
</organism>
<evidence type="ECO:0000256" key="5">
    <source>
        <dbReference type="SAM" id="Phobius"/>
    </source>
</evidence>
<dbReference type="KEGG" id="blr:BRLA_c028410"/>
<dbReference type="InterPro" id="IPR007269">
    <property type="entry name" value="ICMT_MeTrfase"/>
</dbReference>
<dbReference type="Gene3D" id="1.20.120.1630">
    <property type="match status" value="1"/>
</dbReference>
<dbReference type="InterPro" id="IPR052527">
    <property type="entry name" value="Metal_cation-efflux_comp"/>
</dbReference>
<reference evidence="6 7" key="1">
    <citation type="journal article" date="2011" name="J. Bacteriol.">
        <title>Genome sequence of Brevibacillus laterosporus LMG 15441, a pathogen of invertebrates.</title>
        <authorList>
            <person name="Djukic M."/>
            <person name="Poehlein A."/>
            <person name="Thurmer A."/>
            <person name="Daniel R."/>
        </authorList>
    </citation>
    <scope>NUCLEOTIDE SEQUENCE [LARGE SCALE GENOMIC DNA]</scope>
    <source>
        <strain evidence="6 7">LMG 15441</strain>
    </source>
</reference>
<feature type="transmembrane region" description="Helical" evidence="5">
    <location>
        <begin position="45"/>
        <end position="66"/>
    </location>
</feature>
<evidence type="ECO:0000313" key="7">
    <source>
        <dbReference type="Proteomes" id="UP000005850"/>
    </source>
</evidence>
<evidence type="ECO:0000256" key="4">
    <source>
        <dbReference type="ARBA" id="ARBA00023136"/>
    </source>
</evidence>
<evidence type="ECO:0008006" key="8">
    <source>
        <dbReference type="Google" id="ProtNLM"/>
    </source>
</evidence>
<evidence type="ECO:0000256" key="2">
    <source>
        <dbReference type="ARBA" id="ARBA00022692"/>
    </source>
</evidence>
<dbReference type="GO" id="GO:0016020">
    <property type="term" value="C:membrane"/>
    <property type="evidence" value="ECO:0007669"/>
    <property type="project" value="UniProtKB-SubCell"/>
</dbReference>
<keyword evidence="2 5" id="KW-0812">Transmembrane</keyword>
<dbReference type="STRING" id="1042163.BRLA_c028410"/>
<feature type="transmembrane region" description="Helical" evidence="5">
    <location>
        <begin position="72"/>
        <end position="89"/>
    </location>
</feature>
<dbReference type="eggNOG" id="COG1755">
    <property type="taxonomic scope" value="Bacteria"/>
</dbReference>
<accession>A0A075RCF8</accession>
<name>A0A075RCF8_BRELA</name>
<dbReference type="Pfam" id="PF04140">
    <property type="entry name" value="ICMT"/>
    <property type="match status" value="1"/>
</dbReference>
<dbReference type="AlphaFoldDB" id="A0A075RCF8"/>
<dbReference type="HOGENOM" id="CLU_102515_0_0_9"/>
<dbReference type="PANTHER" id="PTHR43847">
    <property type="entry name" value="BLL3993 PROTEIN"/>
    <property type="match status" value="1"/>
</dbReference>
<dbReference type="PANTHER" id="PTHR43847:SF1">
    <property type="entry name" value="BLL3993 PROTEIN"/>
    <property type="match status" value="1"/>
</dbReference>
<feature type="transmembrane region" description="Helical" evidence="5">
    <location>
        <begin position="6"/>
        <end position="24"/>
    </location>
</feature>
<evidence type="ECO:0000256" key="1">
    <source>
        <dbReference type="ARBA" id="ARBA00004141"/>
    </source>
</evidence>
<dbReference type="GO" id="GO:0004671">
    <property type="term" value="F:protein C-terminal S-isoprenylcysteine carboxyl O-methyltransferase activity"/>
    <property type="evidence" value="ECO:0007669"/>
    <property type="project" value="InterPro"/>
</dbReference>
<evidence type="ECO:0000256" key="3">
    <source>
        <dbReference type="ARBA" id="ARBA00022989"/>
    </source>
</evidence>
<protein>
    <recommendedName>
        <fullName evidence="8">Isoprenylcysteine carboxyl methyltransferase</fullName>
    </recommendedName>
</protein>
<keyword evidence="4 5" id="KW-0472">Membrane</keyword>
<keyword evidence="7" id="KW-1185">Reference proteome</keyword>
<comment type="subcellular location">
    <subcellularLocation>
        <location evidence="1">Membrane</location>
        <topology evidence="1">Multi-pass membrane protein</topology>
    </subcellularLocation>
</comment>
<proteinExistence type="predicted"/>
<dbReference type="EMBL" id="CP007806">
    <property type="protein sequence ID" value="AIG27155.1"/>
    <property type="molecule type" value="Genomic_DNA"/>
</dbReference>
<dbReference type="Proteomes" id="UP000005850">
    <property type="component" value="Chromosome"/>
</dbReference>
<sequence length="190" mass="22135">MVAIFLLVIMIVIYQRCIELVIARRNARYIKQAGGYEVAAGHYKWIVSLHAVFFVSLIGEVLLHVSTVSIPFYFWPFCIFCLAQLLRIWSMRSLGYFWNTRIFVLEGKKPVVHGPYRYIRHPNYLVVLIEVGMLPVTFGAWKTAVIFTVAQAIILSVRITAEEEALQKAYKYEAWMKEKGRFIPLRKQKD</sequence>
<gene>
    <name evidence="6" type="ORF">BRLA_c028410</name>
</gene>